<keyword evidence="7" id="KW-0902">Two-component regulatory system</keyword>
<dbReference type="SUPFAM" id="SSF55874">
    <property type="entry name" value="ATPase domain of HSP90 chaperone/DNA topoisomerase II/histidine kinase"/>
    <property type="match status" value="1"/>
</dbReference>
<feature type="transmembrane region" description="Helical" evidence="10">
    <location>
        <begin position="51"/>
        <end position="70"/>
    </location>
</feature>
<dbReference type="InterPro" id="IPR003661">
    <property type="entry name" value="HisK_dim/P_dom"/>
</dbReference>
<dbReference type="AlphaFoldDB" id="A0A1M7XWP4"/>
<dbReference type="STRING" id="1121345.SAMN02745217_00117"/>
<dbReference type="InterPro" id="IPR036890">
    <property type="entry name" value="HATPase_C_sf"/>
</dbReference>
<evidence type="ECO:0000313" key="13">
    <source>
        <dbReference type="Proteomes" id="UP000184612"/>
    </source>
</evidence>
<dbReference type="CDD" id="cd16922">
    <property type="entry name" value="HATPase_EvgS-ArcB-TorS-like"/>
    <property type="match status" value="1"/>
</dbReference>
<feature type="domain" description="Histidine kinase" evidence="11">
    <location>
        <begin position="219"/>
        <end position="439"/>
    </location>
</feature>
<reference evidence="12 13" key="1">
    <citation type="submission" date="2016-12" db="EMBL/GenBank/DDBJ databases">
        <authorList>
            <person name="Song W.-J."/>
            <person name="Kurnit D.M."/>
        </authorList>
    </citation>
    <scope>NUCLEOTIDE SEQUENCE [LARGE SCALE GENOMIC DNA]</scope>
    <source>
        <strain evidence="12 13">DSM 12503</strain>
    </source>
</reference>
<dbReference type="Gene3D" id="3.30.565.10">
    <property type="entry name" value="Histidine kinase-like ATPase, C-terminal domain"/>
    <property type="match status" value="1"/>
</dbReference>
<dbReference type="SUPFAM" id="SSF47384">
    <property type="entry name" value="Homodimeric domain of signal transducing histidine kinase"/>
    <property type="match status" value="1"/>
</dbReference>
<keyword evidence="13" id="KW-1185">Reference proteome</keyword>
<dbReference type="FunFam" id="3.30.565.10:FF:000006">
    <property type="entry name" value="Sensor histidine kinase WalK"/>
    <property type="match status" value="1"/>
</dbReference>
<evidence type="ECO:0000256" key="6">
    <source>
        <dbReference type="ARBA" id="ARBA00022777"/>
    </source>
</evidence>
<gene>
    <name evidence="12" type="ORF">SAMN02745217_00117</name>
</gene>
<evidence type="ECO:0000256" key="8">
    <source>
        <dbReference type="ARBA" id="ARBA00023136"/>
    </source>
</evidence>
<evidence type="ECO:0000256" key="1">
    <source>
        <dbReference type="ARBA" id="ARBA00000085"/>
    </source>
</evidence>
<feature type="transmembrane region" description="Helical" evidence="10">
    <location>
        <begin position="21"/>
        <end position="45"/>
    </location>
</feature>
<evidence type="ECO:0000256" key="7">
    <source>
        <dbReference type="ARBA" id="ARBA00023012"/>
    </source>
</evidence>
<keyword evidence="10" id="KW-0812">Transmembrane</keyword>
<dbReference type="PROSITE" id="PS50109">
    <property type="entry name" value="HIS_KIN"/>
    <property type="match status" value="1"/>
</dbReference>
<comment type="subcellular location">
    <subcellularLocation>
        <location evidence="2">Membrane</location>
    </subcellularLocation>
</comment>
<dbReference type="PANTHER" id="PTHR43711">
    <property type="entry name" value="TWO-COMPONENT HISTIDINE KINASE"/>
    <property type="match status" value="1"/>
</dbReference>
<dbReference type="Pfam" id="PF00512">
    <property type="entry name" value="HisKA"/>
    <property type="match status" value="1"/>
</dbReference>
<dbReference type="EMBL" id="FRFD01000003">
    <property type="protein sequence ID" value="SHO43174.1"/>
    <property type="molecule type" value="Genomic_DNA"/>
</dbReference>
<keyword evidence="4" id="KW-0597">Phosphoprotein</keyword>
<dbReference type="EC" id="2.7.13.3" evidence="3"/>
<dbReference type="InterPro" id="IPR004358">
    <property type="entry name" value="Sig_transdc_His_kin-like_C"/>
</dbReference>
<sequence length="439" mass="48773">MKKALQFIINKFLNKQLNLRARLFNVLAMAGILVSSGVGTLALITDAGAEAAPFCYLSTLLSIGLLYYSYRSGKYQLCYMITIIAVFLVVFPVVFITGGGFRGSMPMYFVFAVVFTAFMLDGKKMFVMAGIELSVYTGLCLFAYFFPQYIIWYKAEWNVVIDIIVGLIVVSVSLGATMSVQLRLYDEQHRELEKARKQLAAENVALEQINRLKTEFLGNVSHELKTPLTVMSGYAQTTKQLAQQPDTLDGEEVSRRMTLISSEAERLSLMVGQVLDVTRMEEGRMVMEPVRCYVDEIIHAAVETHYPILNKNQNRLNISIKSGLPAVHADPVRISQVIVNLISNAVRFTSKGLITVSARLEDPHILVCVSDTGVGIAADRLPHIFERYSKKQKSGGGQDTGTGLGLYICKHIVEQHGGTIWIESKEGQGTDLFFTLPVL</sequence>
<evidence type="ECO:0000256" key="4">
    <source>
        <dbReference type="ARBA" id="ARBA00022553"/>
    </source>
</evidence>
<name>A0A1M7XWP4_9FIRM</name>
<evidence type="ECO:0000256" key="10">
    <source>
        <dbReference type="SAM" id="Phobius"/>
    </source>
</evidence>
<dbReference type="SMART" id="SM00387">
    <property type="entry name" value="HATPase_c"/>
    <property type="match status" value="1"/>
</dbReference>
<evidence type="ECO:0000256" key="3">
    <source>
        <dbReference type="ARBA" id="ARBA00012438"/>
    </source>
</evidence>
<evidence type="ECO:0000256" key="2">
    <source>
        <dbReference type="ARBA" id="ARBA00004370"/>
    </source>
</evidence>
<evidence type="ECO:0000259" key="11">
    <source>
        <dbReference type="PROSITE" id="PS50109"/>
    </source>
</evidence>
<dbReference type="RefSeq" id="WP_073586877.1">
    <property type="nucleotide sequence ID" value="NZ_FRFD01000003.1"/>
</dbReference>
<keyword evidence="10" id="KW-1133">Transmembrane helix</keyword>
<evidence type="ECO:0000313" key="12">
    <source>
        <dbReference type="EMBL" id="SHO43174.1"/>
    </source>
</evidence>
<comment type="catalytic activity">
    <reaction evidence="1">
        <text>ATP + protein L-histidine = ADP + protein N-phospho-L-histidine.</text>
        <dbReference type="EC" id="2.7.13.3"/>
    </reaction>
</comment>
<keyword evidence="9" id="KW-0175">Coiled coil</keyword>
<dbReference type="InterPro" id="IPR005467">
    <property type="entry name" value="His_kinase_dom"/>
</dbReference>
<keyword evidence="6 12" id="KW-0418">Kinase</keyword>
<evidence type="ECO:0000256" key="5">
    <source>
        <dbReference type="ARBA" id="ARBA00022679"/>
    </source>
</evidence>
<dbReference type="FunFam" id="1.10.287.130:FF:000001">
    <property type="entry name" value="Two-component sensor histidine kinase"/>
    <property type="match status" value="1"/>
</dbReference>
<feature type="coiled-coil region" evidence="9">
    <location>
        <begin position="182"/>
        <end position="212"/>
    </location>
</feature>
<dbReference type="CDD" id="cd00082">
    <property type="entry name" value="HisKA"/>
    <property type="match status" value="1"/>
</dbReference>
<organism evidence="12 13">
    <name type="scientific">Anaerocolumna xylanovorans DSM 12503</name>
    <dbReference type="NCBI Taxonomy" id="1121345"/>
    <lineage>
        <taxon>Bacteria</taxon>
        <taxon>Bacillati</taxon>
        <taxon>Bacillota</taxon>
        <taxon>Clostridia</taxon>
        <taxon>Lachnospirales</taxon>
        <taxon>Lachnospiraceae</taxon>
        <taxon>Anaerocolumna</taxon>
    </lineage>
</organism>
<dbReference type="Proteomes" id="UP000184612">
    <property type="component" value="Unassembled WGS sequence"/>
</dbReference>
<dbReference type="InterPro" id="IPR050736">
    <property type="entry name" value="Sensor_HK_Regulatory"/>
</dbReference>
<dbReference type="SMART" id="SM00388">
    <property type="entry name" value="HisKA"/>
    <property type="match status" value="1"/>
</dbReference>
<keyword evidence="8 10" id="KW-0472">Membrane</keyword>
<dbReference type="OrthoDB" id="153958at2"/>
<dbReference type="InterPro" id="IPR003594">
    <property type="entry name" value="HATPase_dom"/>
</dbReference>
<dbReference type="GO" id="GO:0016020">
    <property type="term" value="C:membrane"/>
    <property type="evidence" value="ECO:0007669"/>
    <property type="project" value="UniProtKB-SubCell"/>
</dbReference>
<protein>
    <recommendedName>
        <fullName evidence="3">histidine kinase</fullName>
        <ecNumber evidence="3">2.7.13.3</ecNumber>
    </recommendedName>
</protein>
<dbReference type="InterPro" id="IPR036097">
    <property type="entry name" value="HisK_dim/P_sf"/>
</dbReference>
<evidence type="ECO:0000256" key="9">
    <source>
        <dbReference type="SAM" id="Coils"/>
    </source>
</evidence>
<feature type="transmembrane region" description="Helical" evidence="10">
    <location>
        <begin position="159"/>
        <end position="180"/>
    </location>
</feature>
<feature type="transmembrane region" description="Helical" evidence="10">
    <location>
        <begin position="77"/>
        <end position="99"/>
    </location>
</feature>
<keyword evidence="5" id="KW-0808">Transferase</keyword>
<dbReference type="PRINTS" id="PR00344">
    <property type="entry name" value="BCTRLSENSOR"/>
</dbReference>
<dbReference type="Gene3D" id="1.10.287.130">
    <property type="match status" value="1"/>
</dbReference>
<accession>A0A1M7XWP4</accession>
<dbReference type="Pfam" id="PF02518">
    <property type="entry name" value="HATPase_c"/>
    <property type="match status" value="1"/>
</dbReference>
<dbReference type="GO" id="GO:0000155">
    <property type="term" value="F:phosphorelay sensor kinase activity"/>
    <property type="evidence" value="ECO:0007669"/>
    <property type="project" value="InterPro"/>
</dbReference>
<proteinExistence type="predicted"/>
<dbReference type="PANTHER" id="PTHR43711:SF30">
    <property type="entry name" value="HISTIDINE KINASE"/>
    <property type="match status" value="1"/>
</dbReference>
<feature type="transmembrane region" description="Helical" evidence="10">
    <location>
        <begin position="133"/>
        <end position="153"/>
    </location>
</feature>